<protein>
    <submittedName>
        <fullName evidence="2">Uncharacterized protein</fullName>
    </submittedName>
</protein>
<dbReference type="EMBL" id="BMTP01000025">
    <property type="protein sequence ID" value="GGU65339.1"/>
    <property type="molecule type" value="Genomic_DNA"/>
</dbReference>
<proteinExistence type="predicted"/>
<accession>A0A918M850</accession>
<comment type="caution">
    <text evidence="2">The sequence shown here is derived from an EMBL/GenBank/DDBJ whole genome shotgun (WGS) entry which is preliminary data.</text>
</comment>
<reference evidence="2" key="2">
    <citation type="submission" date="2020-09" db="EMBL/GenBank/DDBJ databases">
        <authorList>
            <person name="Sun Q."/>
            <person name="Ohkuma M."/>
        </authorList>
    </citation>
    <scope>NUCLEOTIDE SEQUENCE</scope>
    <source>
        <strain evidence="2">JCM 4391</strain>
    </source>
</reference>
<feature type="region of interest" description="Disordered" evidence="1">
    <location>
        <begin position="61"/>
        <end position="82"/>
    </location>
</feature>
<evidence type="ECO:0000313" key="3">
    <source>
        <dbReference type="Proteomes" id="UP000636661"/>
    </source>
</evidence>
<sequence length="82" mass="9293">MKDGAPVPWPCEEPEHMDELRAEAGIEPFDEYVAKFSMVRHPVPSRTRWITARPHVPRAVIRRTPSPGAPDSRGRTPGVRRP</sequence>
<reference evidence="2" key="1">
    <citation type="journal article" date="2014" name="Int. J. Syst. Evol. Microbiol.">
        <title>Complete genome sequence of Corynebacterium casei LMG S-19264T (=DSM 44701T), isolated from a smear-ripened cheese.</title>
        <authorList>
            <consortium name="US DOE Joint Genome Institute (JGI-PGF)"/>
            <person name="Walter F."/>
            <person name="Albersmeier A."/>
            <person name="Kalinowski J."/>
            <person name="Ruckert C."/>
        </authorList>
    </citation>
    <scope>NUCLEOTIDE SEQUENCE</scope>
    <source>
        <strain evidence="2">JCM 4391</strain>
    </source>
</reference>
<name>A0A918M850_9ACTN</name>
<gene>
    <name evidence="2" type="ORF">GCM10010274_62480</name>
</gene>
<organism evidence="2 3">
    <name type="scientific">Streptomyces lavendofoliae</name>
    <dbReference type="NCBI Taxonomy" id="67314"/>
    <lineage>
        <taxon>Bacteria</taxon>
        <taxon>Bacillati</taxon>
        <taxon>Actinomycetota</taxon>
        <taxon>Actinomycetes</taxon>
        <taxon>Kitasatosporales</taxon>
        <taxon>Streptomycetaceae</taxon>
        <taxon>Streptomyces</taxon>
    </lineage>
</organism>
<keyword evidence="3" id="KW-1185">Reference proteome</keyword>
<dbReference type="AlphaFoldDB" id="A0A918M850"/>
<evidence type="ECO:0000256" key="1">
    <source>
        <dbReference type="SAM" id="MobiDB-lite"/>
    </source>
</evidence>
<dbReference type="Proteomes" id="UP000636661">
    <property type="component" value="Unassembled WGS sequence"/>
</dbReference>
<evidence type="ECO:0000313" key="2">
    <source>
        <dbReference type="EMBL" id="GGU65339.1"/>
    </source>
</evidence>